<sequence>MRGNGPIVVVLFIAFILAVAFTGAFLAYNKRWAVEITRLENRIRVLEDKAGVPPPPAPEQRTR</sequence>
<feature type="transmembrane region" description="Helical" evidence="1">
    <location>
        <begin position="6"/>
        <end position="28"/>
    </location>
</feature>
<dbReference type="AlphaFoldDB" id="A0A8S8XA33"/>
<evidence type="ECO:0000313" key="3">
    <source>
        <dbReference type="Proteomes" id="UP000681075"/>
    </source>
</evidence>
<dbReference type="EMBL" id="BOPV01000001">
    <property type="protein sequence ID" value="GIL38711.1"/>
    <property type="molecule type" value="Genomic_DNA"/>
</dbReference>
<keyword evidence="3" id="KW-1185">Reference proteome</keyword>
<name>A0A8S8XA33_9PROT</name>
<proteinExistence type="predicted"/>
<keyword evidence="1" id="KW-0812">Transmembrane</keyword>
<dbReference type="RefSeq" id="WP_420241765.1">
    <property type="nucleotide sequence ID" value="NZ_BOPV01000001.1"/>
</dbReference>
<evidence type="ECO:0000256" key="1">
    <source>
        <dbReference type="SAM" id="Phobius"/>
    </source>
</evidence>
<evidence type="ECO:0000313" key="2">
    <source>
        <dbReference type="EMBL" id="GIL38711.1"/>
    </source>
</evidence>
<protein>
    <submittedName>
        <fullName evidence="2">Uncharacterized protein</fullName>
    </submittedName>
</protein>
<organism evidence="2 3">
    <name type="scientific">Roseiterribacter gracilis</name>
    <dbReference type="NCBI Taxonomy" id="2812848"/>
    <lineage>
        <taxon>Bacteria</taxon>
        <taxon>Pseudomonadati</taxon>
        <taxon>Pseudomonadota</taxon>
        <taxon>Alphaproteobacteria</taxon>
        <taxon>Rhodospirillales</taxon>
        <taxon>Roseiterribacteraceae</taxon>
        <taxon>Roseiterribacter</taxon>
    </lineage>
</organism>
<keyword evidence="1" id="KW-1133">Transmembrane helix</keyword>
<reference evidence="2" key="1">
    <citation type="submission" date="2021-02" db="EMBL/GenBank/DDBJ databases">
        <title>Genome sequence of Rhodospirillales sp. strain TMPK1 isolated from soil.</title>
        <authorList>
            <person name="Nakai R."/>
            <person name="Kusada H."/>
            <person name="Tamaki H."/>
        </authorList>
    </citation>
    <scope>NUCLEOTIDE SEQUENCE</scope>
    <source>
        <strain evidence="2">TMPK1</strain>
    </source>
</reference>
<gene>
    <name evidence="2" type="ORF">TMPK1_09480</name>
</gene>
<comment type="caution">
    <text evidence="2">The sequence shown here is derived from an EMBL/GenBank/DDBJ whole genome shotgun (WGS) entry which is preliminary data.</text>
</comment>
<keyword evidence="1" id="KW-0472">Membrane</keyword>
<accession>A0A8S8XA33</accession>
<dbReference type="Proteomes" id="UP000681075">
    <property type="component" value="Unassembled WGS sequence"/>
</dbReference>